<evidence type="ECO:0000313" key="2">
    <source>
        <dbReference type="EMBL" id="KAJ7607159.1"/>
    </source>
</evidence>
<feature type="coiled-coil region" evidence="1">
    <location>
        <begin position="3"/>
        <end position="37"/>
    </location>
</feature>
<keyword evidence="1" id="KW-0175">Coiled coil</keyword>
<protein>
    <recommendedName>
        <fullName evidence="4">F-box domain-containing protein</fullName>
    </recommendedName>
</protein>
<dbReference type="Proteomes" id="UP001221142">
    <property type="component" value="Unassembled WGS sequence"/>
</dbReference>
<organism evidence="2 3">
    <name type="scientific">Roridomyces roridus</name>
    <dbReference type="NCBI Taxonomy" id="1738132"/>
    <lineage>
        <taxon>Eukaryota</taxon>
        <taxon>Fungi</taxon>
        <taxon>Dikarya</taxon>
        <taxon>Basidiomycota</taxon>
        <taxon>Agaricomycotina</taxon>
        <taxon>Agaricomycetes</taxon>
        <taxon>Agaricomycetidae</taxon>
        <taxon>Agaricales</taxon>
        <taxon>Marasmiineae</taxon>
        <taxon>Mycenaceae</taxon>
        <taxon>Roridomyces</taxon>
    </lineage>
</organism>
<dbReference type="EMBL" id="JARKIF010000051">
    <property type="protein sequence ID" value="KAJ7607159.1"/>
    <property type="molecule type" value="Genomic_DNA"/>
</dbReference>
<evidence type="ECO:0000313" key="3">
    <source>
        <dbReference type="Proteomes" id="UP001221142"/>
    </source>
</evidence>
<gene>
    <name evidence="2" type="ORF">FB45DRAFT_1135629</name>
</gene>
<evidence type="ECO:0008006" key="4">
    <source>
        <dbReference type="Google" id="ProtNLM"/>
    </source>
</evidence>
<dbReference type="Gene3D" id="3.80.10.10">
    <property type="entry name" value="Ribonuclease Inhibitor"/>
    <property type="match status" value="1"/>
</dbReference>
<evidence type="ECO:0000256" key="1">
    <source>
        <dbReference type="SAM" id="Coils"/>
    </source>
</evidence>
<dbReference type="AlphaFoldDB" id="A0AAD7B118"/>
<sequence length="438" mass="49220">MSVQGLQAQISLASEEIERQKDVLKRLERNKSLLQRQLNRMLDPIARLPLEISSEIFLQCISFRAQPTGIRSIPTILLQVCHAWTDIALSITALWTQIRIILPCSRGFPFVLDGWIKRAREQPLRLHVSIRFGREEAFDDGVSAALQRHSGLLQDLEIELEEEASMSNMPWQGTETGSMPHLQNLRIHSRSNSVCDPSTIQQLLRCSPNLVNLYLYSLNMWESTDGERAAIVLPRLHRLDFGRNDWEPDSEGDEIFAMITTPGLESLHLLSMHTLSEDLLSFLKRSSPPLRELAFDCLQMAGSTELLDDIFCAVPTLVHLDIGFPDSALLERLSTILTRRHPSRALPNLQTLEFQYFAGDDISDSSWDHLLPVLVARRAELGAMRIYVHGASNLDGGPAVAVLSDFASPRVLPALKELAAGGMEFWIGPSWEENLFSA</sequence>
<accession>A0AAD7B118</accession>
<dbReference type="InterPro" id="IPR032675">
    <property type="entry name" value="LRR_dom_sf"/>
</dbReference>
<proteinExistence type="predicted"/>
<reference evidence="2" key="1">
    <citation type="submission" date="2023-03" db="EMBL/GenBank/DDBJ databases">
        <title>Massive genome expansion in bonnet fungi (Mycena s.s.) driven by repeated elements and novel gene families across ecological guilds.</title>
        <authorList>
            <consortium name="Lawrence Berkeley National Laboratory"/>
            <person name="Harder C.B."/>
            <person name="Miyauchi S."/>
            <person name="Viragh M."/>
            <person name="Kuo A."/>
            <person name="Thoen E."/>
            <person name="Andreopoulos B."/>
            <person name="Lu D."/>
            <person name="Skrede I."/>
            <person name="Drula E."/>
            <person name="Henrissat B."/>
            <person name="Morin E."/>
            <person name="Kohler A."/>
            <person name="Barry K."/>
            <person name="LaButti K."/>
            <person name="Morin E."/>
            <person name="Salamov A."/>
            <person name="Lipzen A."/>
            <person name="Mereny Z."/>
            <person name="Hegedus B."/>
            <person name="Baldrian P."/>
            <person name="Stursova M."/>
            <person name="Weitz H."/>
            <person name="Taylor A."/>
            <person name="Grigoriev I.V."/>
            <person name="Nagy L.G."/>
            <person name="Martin F."/>
            <person name="Kauserud H."/>
        </authorList>
    </citation>
    <scope>NUCLEOTIDE SEQUENCE</scope>
    <source>
        <strain evidence="2">9284</strain>
    </source>
</reference>
<name>A0AAD7B118_9AGAR</name>
<keyword evidence="3" id="KW-1185">Reference proteome</keyword>
<dbReference type="SUPFAM" id="SSF52047">
    <property type="entry name" value="RNI-like"/>
    <property type="match status" value="1"/>
</dbReference>
<comment type="caution">
    <text evidence="2">The sequence shown here is derived from an EMBL/GenBank/DDBJ whole genome shotgun (WGS) entry which is preliminary data.</text>
</comment>